<organism evidence="1 2">
    <name type="scientific">Parafrankia irregularis</name>
    <dbReference type="NCBI Taxonomy" id="795642"/>
    <lineage>
        <taxon>Bacteria</taxon>
        <taxon>Bacillati</taxon>
        <taxon>Actinomycetota</taxon>
        <taxon>Actinomycetes</taxon>
        <taxon>Frankiales</taxon>
        <taxon>Frankiaceae</taxon>
        <taxon>Parafrankia</taxon>
    </lineage>
</organism>
<name>A0A0S4QDM1_9ACTN</name>
<reference evidence="2" key="1">
    <citation type="submission" date="2015-11" db="EMBL/GenBank/DDBJ databases">
        <authorList>
            <person name="Varghese N."/>
        </authorList>
    </citation>
    <scope>NUCLEOTIDE SEQUENCE [LARGE SCALE GENOMIC DNA]</scope>
    <source>
        <strain evidence="2">DSM 45899</strain>
    </source>
</reference>
<dbReference type="AlphaFoldDB" id="A0A0S4QDM1"/>
<dbReference type="PANTHER" id="PTHR34704:SF2">
    <property type="entry name" value="ATPASE"/>
    <property type="match status" value="1"/>
</dbReference>
<dbReference type="EMBL" id="FAOZ01000001">
    <property type="protein sequence ID" value="CUU53589.1"/>
    <property type="molecule type" value="Genomic_DNA"/>
</dbReference>
<keyword evidence="2" id="KW-1185">Reference proteome</keyword>
<dbReference type="PANTHER" id="PTHR34704">
    <property type="entry name" value="ATPASE"/>
    <property type="match status" value="1"/>
</dbReference>
<dbReference type="InterPro" id="IPR036390">
    <property type="entry name" value="WH_DNA-bd_sf"/>
</dbReference>
<dbReference type="InterPro" id="IPR027417">
    <property type="entry name" value="P-loop_NTPase"/>
</dbReference>
<protein>
    <recommendedName>
        <fullName evidence="3">DUF234 domain-containing protein</fullName>
    </recommendedName>
</protein>
<dbReference type="RefSeq" id="WP_091270380.1">
    <property type="nucleotide sequence ID" value="NZ_FAOZ01000001.1"/>
</dbReference>
<gene>
    <name evidence="1" type="ORF">Ga0074812_10187</name>
</gene>
<dbReference type="SUPFAM" id="SSF46785">
    <property type="entry name" value="Winged helix' DNA-binding domain"/>
    <property type="match status" value="1"/>
</dbReference>
<dbReference type="SUPFAM" id="SSF52540">
    <property type="entry name" value="P-loop containing nucleoside triphosphate hydrolases"/>
    <property type="match status" value="1"/>
</dbReference>
<dbReference type="Proteomes" id="UP000198802">
    <property type="component" value="Unassembled WGS sequence"/>
</dbReference>
<sequence length="499" mass="54161">MATLARPVGMFDREFEWEALARFALDAGTGAALGVVSGRRRQGKTFLLRALCEATGGFYFGSDEATDGESLRRVGAALAERLGAPAPLAVDDWYPVFDALLDLGRDRPVPVVIDEFPYLVRANPRLPSIVQNVLAPRRAQRDASRARLLLCGSAMSFMGGLLAGSAPLRGRAGLELVVPTLDHQLAARFWGIDDPVTALKVNAIVGGTPAYRREFARDDVPAGPGDFDAWVTRTVLSPTSALFREGRYLLSDEPDLRDTALYHSVLAAIAEGNATRGGIASYLGRKSGDLAHPLTVLADCGLITREPDAFRDNRTQFRIAEPLVTFYHAVMRPMWADLEHARDSRRLAQLWRIGQRRFVGNVLGPHFEQVCRYWTAHLAAPERIGAALVSRVTSGVVSDPSARASHQLDVVAFGFDEDDQGHERLLAIGEAKWGETMGLAHVDRLRRIRELLSAQGRPGADTARLVCFSAAGFGESLVTAAAQSPDVLLVGPSDLYTGN</sequence>
<evidence type="ECO:0000313" key="2">
    <source>
        <dbReference type="Proteomes" id="UP000198802"/>
    </source>
</evidence>
<evidence type="ECO:0000313" key="1">
    <source>
        <dbReference type="EMBL" id="CUU53589.1"/>
    </source>
</evidence>
<evidence type="ECO:0008006" key="3">
    <source>
        <dbReference type="Google" id="ProtNLM"/>
    </source>
</evidence>
<accession>A0A0S4QDM1</accession>
<dbReference type="Gene3D" id="3.40.50.300">
    <property type="entry name" value="P-loop containing nucleotide triphosphate hydrolases"/>
    <property type="match status" value="1"/>
</dbReference>
<proteinExistence type="predicted"/>